<dbReference type="OrthoDB" id="5360811at2"/>
<dbReference type="SUPFAM" id="SSF47413">
    <property type="entry name" value="lambda repressor-like DNA-binding domains"/>
    <property type="match status" value="1"/>
</dbReference>
<protein>
    <recommendedName>
        <fullName evidence="3">HTH cro/C1-type domain-containing protein</fullName>
    </recommendedName>
</protein>
<accession>D4H4Y8</accession>
<gene>
    <name evidence="1" type="ordered locus">Dacet_2586</name>
</gene>
<dbReference type="InParanoid" id="D4H4Y8"/>
<dbReference type="InterPro" id="IPR001387">
    <property type="entry name" value="Cro/C1-type_HTH"/>
</dbReference>
<evidence type="ECO:0008006" key="3">
    <source>
        <dbReference type="Google" id="ProtNLM"/>
    </source>
</evidence>
<dbReference type="GO" id="GO:0003677">
    <property type="term" value="F:DNA binding"/>
    <property type="evidence" value="ECO:0007669"/>
    <property type="project" value="InterPro"/>
</dbReference>
<evidence type="ECO:0000313" key="2">
    <source>
        <dbReference type="Proteomes" id="UP000002012"/>
    </source>
</evidence>
<evidence type="ECO:0000313" key="1">
    <source>
        <dbReference type="EMBL" id="ADD69344.1"/>
    </source>
</evidence>
<dbReference type="RefSeq" id="WP_013011841.1">
    <property type="nucleotide sequence ID" value="NC_013943.1"/>
</dbReference>
<keyword evidence="2" id="KW-1185">Reference proteome</keyword>
<name>D4H4Y8_DENA2</name>
<dbReference type="KEGG" id="dap:Dacet_2586"/>
<dbReference type="PaxDb" id="522772-Dacet_2586"/>
<dbReference type="InterPro" id="IPR010982">
    <property type="entry name" value="Lambda_DNA-bd_dom_sf"/>
</dbReference>
<sequence>MDEYQDFLKRVSDNVKRMRLERGKTTEEIAFEALGHSSTAFVNQAENLKNGKHFNLKHLYLLAKYYECSIEVFLSDTDI</sequence>
<dbReference type="eggNOG" id="COG1476">
    <property type="taxonomic scope" value="Bacteria"/>
</dbReference>
<dbReference type="Proteomes" id="UP000002012">
    <property type="component" value="Chromosome"/>
</dbReference>
<dbReference type="EMBL" id="CP001968">
    <property type="protein sequence ID" value="ADD69344.1"/>
    <property type="molecule type" value="Genomic_DNA"/>
</dbReference>
<organism evidence="1 2">
    <name type="scientific">Denitrovibrio acetiphilus (strain DSM 12809 / NBRC 114555 / N2460)</name>
    <dbReference type="NCBI Taxonomy" id="522772"/>
    <lineage>
        <taxon>Bacteria</taxon>
        <taxon>Pseudomonadati</taxon>
        <taxon>Deferribacterota</taxon>
        <taxon>Deferribacteres</taxon>
        <taxon>Deferribacterales</taxon>
        <taxon>Geovibrionaceae</taxon>
        <taxon>Denitrovibrio</taxon>
    </lineage>
</organism>
<dbReference type="STRING" id="522772.Dacet_2586"/>
<proteinExistence type="predicted"/>
<dbReference type="CDD" id="cd00093">
    <property type="entry name" value="HTH_XRE"/>
    <property type="match status" value="1"/>
</dbReference>
<reference evidence="1 2" key="1">
    <citation type="journal article" date="2010" name="Stand. Genomic Sci.">
        <title>Complete genome sequence of Denitrovibrio acetiphilus type strain (N2460).</title>
        <authorList>
            <person name="Kiss H."/>
            <person name="Lang E."/>
            <person name="Lapidus A."/>
            <person name="Copeland A."/>
            <person name="Nolan M."/>
            <person name="Glavina Del Rio T."/>
            <person name="Chen F."/>
            <person name="Lucas S."/>
            <person name="Tice H."/>
            <person name="Cheng J.F."/>
            <person name="Han C."/>
            <person name="Goodwin L."/>
            <person name="Pitluck S."/>
            <person name="Liolios K."/>
            <person name="Pati A."/>
            <person name="Ivanova N."/>
            <person name="Mavromatis K."/>
            <person name="Chen A."/>
            <person name="Palaniappan K."/>
            <person name="Land M."/>
            <person name="Hauser L."/>
            <person name="Chang Y.J."/>
            <person name="Jeffries C.D."/>
            <person name="Detter J.C."/>
            <person name="Brettin T."/>
            <person name="Spring S."/>
            <person name="Rohde M."/>
            <person name="Goker M."/>
            <person name="Woyke T."/>
            <person name="Bristow J."/>
            <person name="Eisen J.A."/>
            <person name="Markowitz V."/>
            <person name="Hugenholtz P."/>
            <person name="Kyrpides N.C."/>
            <person name="Klenk H.P."/>
        </authorList>
    </citation>
    <scope>NUCLEOTIDE SEQUENCE [LARGE SCALE GENOMIC DNA]</scope>
    <source>
        <strain evidence="2">DSM 12809 / NBRC 114555 / N2460</strain>
    </source>
</reference>
<dbReference type="Gene3D" id="1.10.260.40">
    <property type="entry name" value="lambda repressor-like DNA-binding domains"/>
    <property type="match status" value="1"/>
</dbReference>
<dbReference type="HOGENOM" id="CLU_066192_34_0_0"/>
<dbReference type="AlphaFoldDB" id="D4H4Y8"/>